<evidence type="ECO:0000313" key="3">
    <source>
        <dbReference type="Proteomes" id="UP001183226"/>
    </source>
</evidence>
<keyword evidence="3" id="KW-1185">Reference proteome</keyword>
<dbReference type="CDD" id="cd24058">
    <property type="entry name" value="ASKHA_NBD_ROK_PPGK"/>
    <property type="match status" value="1"/>
</dbReference>
<proteinExistence type="inferred from homology"/>
<reference evidence="3" key="1">
    <citation type="submission" date="2023-07" db="EMBL/GenBank/DDBJ databases">
        <title>30 novel species of actinomycetes from the DSMZ collection.</title>
        <authorList>
            <person name="Nouioui I."/>
        </authorList>
    </citation>
    <scope>NUCLEOTIDE SEQUENCE [LARGE SCALE GENOMIC DNA]</scope>
    <source>
        <strain evidence="3">DSM 45055</strain>
    </source>
</reference>
<dbReference type="EMBL" id="JAVREK010000010">
    <property type="protein sequence ID" value="MDT0302717.1"/>
    <property type="molecule type" value="Genomic_DNA"/>
</dbReference>
<evidence type="ECO:0000256" key="1">
    <source>
        <dbReference type="ARBA" id="ARBA00006479"/>
    </source>
</evidence>
<dbReference type="SUPFAM" id="SSF53067">
    <property type="entry name" value="Actin-like ATPase domain"/>
    <property type="match status" value="1"/>
</dbReference>
<dbReference type="Proteomes" id="UP001183226">
    <property type="component" value="Unassembled WGS sequence"/>
</dbReference>
<dbReference type="InterPro" id="IPR043129">
    <property type="entry name" value="ATPase_NBD"/>
</dbReference>
<organism evidence="2 3">
    <name type="scientific">Streptomonospora wellingtoniae</name>
    <dbReference type="NCBI Taxonomy" id="3075544"/>
    <lineage>
        <taxon>Bacteria</taxon>
        <taxon>Bacillati</taxon>
        <taxon>Actinomycetota</taxon>
        <taxon>Actinomycetes</taxon>
        <taxon>Streptosporangiales</taxon>
        <taxon>Nocardiopsidaceae</taxon>
        <taxon>Streptomonospora</taxon>
    </lineage>
</organism>
<protein>
    <submittedName>
        <fullName evidence="2">ROK family protein</fullName>
    </submittedName>
</protein>
<dbReference type="PANTHER" id="PTHR18964:SF146">
    <property type="entry name" value="POLYPHOSPHATE GLUCOKINASE"/>
    <property type="match status" value="1"/>
</dbReference>
<name>A0ABU2KTU0_9ACTN</name>
<evidence type="ECO:0000313" key="2">
    <source>
        <dbReference type="EMBL" id="MDT0302717.1"/>
    </source>
</evidence>
<comment type="caution">
    <text evidence="2">The sequence shown here is derived from an EMBL/GenBank/DDBJ whole genome shotgun (WGS) entry which is preliminary data.</text>
</comment>
<dbReference type="InterPro" id="IPR000600">
    <property type="entry name" value="ROK"/>
</dbReference>
<accession>A0ABU2KTU0</accession>
<dbReference type="Gene3D" id="3.30.420.40">
    <property type="match status" value="2"/>
</dbReference>
<dbReference type="Pfam" id="PF00480">
    <property type="entry name" value="ROK"/>
    <property type="match status" value="1"/>
</dbReference>
<dbReference type="RefSeq" id="WP_311545200.1">
    <property type="nucleotide sequence ID" value="NZ_JAVREK010000010.1"/>
</dbReference>
<sequence length="274" mass="28673">MAPSTPEVGLGIDIGGSGIKGAPVDLARGTFLVDRLKRATPRPATPAAVAEVVAQIADAFPQHVAGSAPLGVTFPAVIQHGVARSAANVDASWVGTDAEKLLADATGRQVYVVNDADAAAVGEHRYGAARDVRGVVLLTTLGTGIGTALLVDGHLVPNTEFGHLEIDGHDAETRAASSVQDREGLSYERWARERLQRYYDEVERLLWPDLIVVGGGVSRIADKFLPYLRLNAPIVPAELRNTAGIVGAACLAVERFGPAVPDLGAEGAGTRKPR</sequence>
<comment type="similarity">
    <text evidence="1">Belongs to the ROK (NagC/XylR) family.</text>
</comment>
<gene>
    <name evidence="2" type="ORF">RM446_11400</name>
</gene>
<dbReference type="PANTHER" id="PTHR18964">
    <property type="entry name" value="ROK (REPRESSOR, ORF, KINASE) FAMILY"/>
    <property type="match status" value="1"/>
</dbReference>
<dbReference type="NCBIfam" id="NF045942">
    <property type="entry name" value="PolPhglucPhase"/>
    <property type="match status" value="1"/>
</dbReference>